<dbReference type="PANTHER" id="PTHR43731:SF26">
    <property type="entry name" value="RHOMBOID-LIKE PROTEIN 10, CHLOROPLASTIC"/>
    <property type="match status" value="1"/>
</dbReference>
<protein>
    <submittedName>
        <fullName evidence="7">Membrane associated rhomboid family serine protease</fullName>
    </submittedName>
</protein>
<dbReference type="RefSeq" id="WP_121011603.1">
    <property type="nucleotide sequence ID" value="NZ_RCCJ01000001.1"/>
</dbReference>
<accession>A0A497XS45</accession>
<evidence type="ECO:0000313" key="7">
    <source>
        <dbReference type="EMBL" id="RLJ70980.1"/>
    </source>
</evidence>
<evidence type="ECO:0000256" key="5">
    <source>
        <dbReference type="SAM" id="Phobius"/>
    </source>
</evidence>
<gene>
    <name evidence="7" type="ORF">BCF55_1269</name>
</gene>
<feature type="transmembrane region" description="Helical" evidence="5">
    <location>
        <begin position="134"/>
        <end position="152"/>
    </location>
</feature>
<dbReference type="GO" id="GO:0004252">
    <property type="term" value="F:serine-type endopeptidase activity"/>
    <property type="evidence" value="ECO:0007669"/>
    <property type="project" value="InterPro"/>
</dbReference>
<evidence type="ECO:0000256" key="4">
    <source>
        <dbReference type="ARBA" id="ARBA00023136"/>
    </source>
</evidence>
<dbReference type="Gene3D" id="1.20.1540.10">
    <property type="entry name" value="Rhomboid-like"/>
    <property type="match status" value="1"/>
</dbReference>
<evidence type="ECO:0000256" key="2">
    <source>
        <dbReference type="ARBA" id="ARBA00022692"/>
    </source>
</evidence>
<keyword evidence="3 5" id="KW-1133">Transmembrane helix</keyword>
<comment type="caution">
    <text evidence="7">The sequence shown here is derived from an EMBL/GenBank/DDBJ whole genome shotgun (WGS) entry which is preliminary data.</text>
</comment>
<feature type="transmembrane region" description="Helical" evidence="5">
    <location>
        <begin position="191"/>
        <end position="218"/>
    </location>
</feature>
<name>A0A497XS45_9AQUI</name>
<feature type="transmembrane region" description="Helical" evidence="5">
    <location>
        <begin position="74"/>
        <end position="94"/>
    </location>
</feature>
<evidence type="ECO:0000256" key="3">
    <source>
        <dbReference type="ARBA" id="ARBA00022989"/>
    </source>
</evidence>
<dbReference type="Proteomes" id="UP000267841">
    <property type="component" value="Unassembled WGS sequence"/>
</dbReference>
<keyword evidence="4 5" id="KW-0472">Membrane</keyword>
<feature type="transmembrane region" description="Helical" evidence="5">
    <location>
        <begin position="159"/>
        <end position="185"/>
    </location>
</feature>
<dbReference type="SUPFAM" id="SSF144091">
    <property type="entry name" value="Rhomboid-like"/>
    <property type="match status" value="1"/>
</dbReference>
<dbReference type="PANTHER" id="PTHR43731">
    <property type="entry name" value="RHOMBOID PROTEASE"/>
    <property type="match status" value="1"/>
</dbReference>
<dbReference type="OrthoDB" id="9813074at2"/>
<proteinExistence type="predicted"/>
<dbReference type="FunFam" id="1.20.1540.10:FF:000027">
    <property type="entry name" value="Rhomboid family intramembrane serine protease"/>
    <property type="match status" value="1"/>
</dbReference>
<organism evidence="7 8">
    <name type="scientific">Hydrogenivirga caldilitoris</name>
    <dbReference type="NCBI Taxonomy" id="246264"/>
    <lineage>
        <taxon>Bacteria</taxon>
        <taxon>Pseudomonadati</taxon>
        <taxon>Aquificota</taxon>
        <taxon>Aquificia</taxon>
        <taxon>Aquificales</taxon>
        <taxon>Aquificaceae</taxon>
        <taxon>Hydrogenivirga</taxon>
    </lineage>
</organism>
<dbReference type="EMBL" id="RCCJ01000001">
    <property type="protein sequence ID" value="RLJ70980.1"/>
    <property type="molecule type" value="Genomic_DNA"/>
</dbReference>
<evidence type="ECO:0000259" key="6">
    <source>
        <dbReference type="Pfam" id="PF01694"/>
    </source>
</evidence>
<feature type="domain" description="Peptidase S54 rhomboid" evidence="6">
    <location>
        <begin position="66"/>
        <end position="218"/>
    </location>
</feature>
<dbReference type="AlphaFoldDB" id="A0A497XS45"/>
<keyword evidence="2 5" id="KW-0812">Transmembrane</keyword>
<feature type="transmembrane region" description="Helical" evidence="5">
    <location>
        <begin position="12"/>
        <end position="30"/>
    </location>
</feature>
<evidence type="ECO:0000313" key="8">
    <source>
        <dbReference type="Proteomes" id="UP000267841"/>
    </source>
</evidence>
<keyword evidence="7" id="KW-0645">Protease</keyword>
<dbReference type="Pfam" id="PF01694">
    <property type="entry name" value="Rhomboid"/>
    <property type="match status" value="1"/>
</dbReference>
<dbReference type="InterPro" id="IPR022764">
    <property type="entry name" value="Peptidase_S54_rhomboid_dom"/>
</dbReference>
<dbReference type="GO" id="GO:0016020">
    <property type="term" value="C:membrane"/>
    <property type="evidence" value="ECO:0007669"/>
    <property type="project" value="UniProtKB-SubCell"/>
</dbReference>
<keyword evidence="8" id="KW-1185">Reference proteome</keyword>
<dbReference type="GO" id="GO:0006508">
    <property type="term" value="P:proteolysis"/>
    <property type="evidence" value="ECO:0007669"/>
    <property type="project" value="UniProtKB-KW"/>
</dbReference>
<feature type="transmembrane region" description="Helical" evidence="5">
    <location>
        <begin position="106"/>
        <end position="128"/>
    </location>
</feature>
<keyword evidence="7" id="KW-0378">Hydrolase</keyword>
<comment type="subcellular location">
    <subcellularLocation>
        <location evidence="1">Membrane</location>
        <topology evidence="1">Multi-pass membrane protein</topology>
    </subcellularLocation>
</comment>
<evidence type="ECO:0000256" key="1">
    <source>
        <dbReference type="ARBA" id="ARBA00004141"/>
    </source>
</evidence>
<reference evidence="7 8" key="1">
    <citation type="submission" date="2018-10" db="EMBL/GenBank/DDBJ databases">
        <title>Genomic Encyclopedia of Archaeal and Bacterial Type Strains, Phase II (KMG-II): from individual species to whole genera.</title>
        <authorList>
            <person name="Goeker M."/>
        </authorList>
    </citation>
    <scope>NUCLEOTIDE SEQUENCE [LARGE SCALE GENOMIC DNA]</scope>
    <source>
        <strain evidence="7 8">DSM 16510</strain>
    </source>
</reference>
<dbReference type="InterPro" id="IPR035952">
    <property type="entry name" value="Rhomboid-like_sf"/>
</dbReference>
<dbReference type="InterPro" id="IPR050925">
    <property type="entry name" value="Rhomboid_protease_S54"/>
</dbReference>
<sequence>MIPIRDINPSRTFPAMNVTIIVLCSIAWLYEWGLSQKVIITIQGQVNALEVFIREFGLVPAKVLEKPYTLLTHMFLHGGWFHIIGNMWFLWVFGDNVEDRLGKFRYLLFYLSAGLSAALVQTLISLLFGGGHVPMVGASGAVSGILGAYIRLFPHARILALVPVFFFMTFMELPAAVFIGLWFFIQLVNGFVSLPLVGIGGVAWWAHIGGFLAGYFLIDKFLGRRRYYY</sequence>